<sequence>MPVAELEALCSSKDISVNGTTITCRNGSFDIEERTITADEPFELFASNGFDVSESVIGDSSYPINLTAQNGDVTIEDSEVSGSVQSNNSIDIDGSYITGDVTSQNGEIDVDDSAIGGSLSSQNGSIAVESSNIAGNVGTQNGGIRLEQVTVGGSVTAPNRLIEIENTTVSGDVTTQNGSIELSEGSIVLGTCSRQTSGCEEQSLAQEPVCTDAFSASNGQNPNSRLDLSGARFGNARWPETGATLAEGIYRYRGEDLSSYTLNVVPGERVVIFVNGSVDFNNKSNLNSGDPENLVIVVNGDFVANNNLNLNGIVYASGSISIKNGSEIQGMLSAAGDISIDGGGKPSFDAEPDLAPGLSIEGVCGRGNGQGEVDHFRIFHPSEGLTCTPAGDIRVQACANSGCTELFDEPVSVELSPESGWSRSNPFSFVGDSGDLNLRSFETDQPVQLGISGASEVPTGSPQVRCFADGAATQSDCQINFSESGFYLYIDDHVSGQEVPVSITAVKAGEEDPGQCVPAFSGEKEIQFSTSYQNPNSGTLFVEHSNNDLNGTNLSLDFNNSGLATFPVQYRDVGSVLLRARYEGAGEEAGLVMTGQDDFVARPDRFEVVVPESSDTLDLTMDGQFRIAGQSFGVEVRSLNSLGQLTPNFGNELPIAEDVVLNVEIAPSAPVPNLPELDGALGSFGESCATPEGGKACGEFSWSEVGALAIEPALVDSPYLASEPVTGERLDYVGRFVPDHFALELVDEDPGAINMACGGLSGFTYSGQDTGWAAVPRVKIIARNTIDEPTLNYLYNPFMRLPSDQIVRELPSTDDDQLLRDEATAYPVVVESELGAIESRADGEPIIYRYGDFNADIIRYQKNDATSRVKQFTPRLTFEIIEVRDDDDRVDNLIDPFSINPSVSGEIFYGRLTAENVYGPEDVEALSMPFRVEYWDGNSFIVNSLDSCTRWSTGDIENPEKYHELTPDGGEFDGGEAEPLELIPSGEQGTDTLAWTGIGDWLRDDTDGDDSLDDPSATATFGVYRGNDRIIYWQEVLN</sequence>
<name>A0A2V3ZH51_9GAMM</name>
<dbReference type="Pfam" id="PF23981">
    <property type="entry name" value="DUF7305"/>
    <property type="match status" value="1"/>
</dbReference>
<comment type="caution">
    <text evidence="3">The sequence shown here is derived from an EMBL/GenBank/DDBJ whole genome shotgun (WGS) entry which is preliminary data.</text>
</comment>
<reference evidence="3 4" key="2">
    <citation type="submission" date="2018-06" db="EMBL/GenBank/DDBJ databases">
        <title>Marinobactersediminissp. nov, a moderately halophilic bacterium isolated from marine solar saltern.</title>
        <authorList>
            <person name="Zhang Y."/>
        </authorList>
    </citation>
    <scope>NUCLEOTIDE SEQUENCE [LARGE SCALE GENOMIC DNA]</scope>
    <source>
        <strain evidence="3 4">F01</strain>
    </source>
</reference>
<proteinExistence type="predicted"/>
<dbReference type="EMBL" id="QFWX01000007">
    <property type="protein sequence ID" value="PXX89295.1"/>
    <property type="molecule type" value="Genomic_DNA"/>
</dbReference>
<protein>
    <recommendedName>
        <fullName evidence="5">Polymer-forming cytoskeletal protein</fullName>
    </recommendedName>
</protein>
<dbReference type="Gene3D" id="2.160.20.20">
    <property type="match status" value="1"/>
</dbReference>
<dbReference type="AlphaFoldDB" id="A0A2V3ZH51"/>
<gene>
    <name evidence="3" type="ORF">DIT71_15450</name>
</gene>
<dbReference type="InterPro" id="IPR046524">
    <property type="entry name" value="DUF6701"/>
</dbReference>
<reference evidence="4" key="1">
    <citation type="submission" date="2018-05" db="EMBL/GenBank/DDBJ databases">
        <authorList>
            <person name="Lu D."/>
        </authorList>
    </citation>
    <scope>NUCLEOTIDE SEQUENCE [LARGE SCALE GENOMIC DNA]</scope>
    <source>
        <strain evidence="4">F01</strain>
    </source>
</reference>
<evidence type="ECO:0000313" key="3">
    <source>
        <dbReference type="EMBL" id="PXX89295.1"/>
    </source>
</evidence>
<evidence type="ECO:0008006" key="5">
    <source>
        <dbReference type="Google" id="ProtNLM"/>
    </source>
</evidence>
<organism evidence="3 4">
    <name type="scientific">Marinobacter vulgaris</name>
    <dbReference type="NCBI Taxonomy" id="1928331"/>
    <lineage>
        <taxon>Bacteria</taxon>
        <taxon>Pseudomonadati</taxon>
        <taxon>Pseudomonadota</taxon>
        <taxon>Gammaproteobacteria</taxon>
        <taxon>Pseudomonadales</taxon>
        <taxon>Marinobacteraceae</taxon>
        <taxon>Marinobacter</taxon>
    </lineage>
</organism>
<feature type="domain" description="DUF7305" evidence="2">
    <location>
        <begin position="258"/>
        <end position="350"/>
    </location>
</feature>
<dbReference type="InterPro" id="IPR012332">
    <property type="entry name" value="Autotransporter_pectin_lyase_C"/>
</dbReference>
<evidence type="ECO:0000313" key="4">
    <source>
        <dbReference type="Proteomes" id="UP000253987"/>
    </source>
</evidence>
<accession>A0A2V3ZH51</accession>
<keyword evidence="4" id="KW-1185">Reference proteome</keyword>
<evidence type="ECO:0000259" key="2">
    <source>
        <dbReference type="Pfam" id="PF23981"/>
    </source>
</evidence>
<dbReference type="InterPro" id="IPR055729">
    <property type="entry name" value="DUF7305"/>
</dbReference>
<evidence type="ECO:0000259" key="1">
    <source>
        <dbReference type="Pfam" id="PF20419"/>
    </source>
</evidence>
<dbReference type="Proteomes" id="UP000253987">
    <property type="component" value="Unassembled WGS sequence"/>
</dbReference>
<feature type="domain" description="DUF6701" evidence="1">
    <location>
        <begin position="464"/>
        <end position="1036"/>
    </location>
</feature>
<dbReference type="Pfam" id="PF20419">
    <property type="entry name" value="DUF6701"/>
    <property type="match status" value="1"/>
</dbReference>